<proteinExistence type="predicted"/>
<dbReference type="GO" id="GO:0005524">
    <property type="term" value="F:ATP binding"/>
    <property type="evidence" value="ECO:0007669"/>
    <property type="project" value="UniProtKB-KW"/>
</dbReference>
<dbReference type="GO" id="GO:0140662">
    <property type="term" value="F:ATP-dependent protein folding chaperone"/>
    <property type="evidence" value="ECO:0007669"/>
    <property type="project" value="InterPro"/>
</dbReference>
<dbReference type="EMBL" id="CAJVPQ010015622">
    <property type="protein sequence ID" value="CAG8743214.1"/>
    <property type="molecule type" value="Genomic_DNA"/>
</dbReference>
<keyword evidence="2" id="KW-0067">ATP-binding</keyword>
<accession>A0A9N9IPD7</accession>
<evidence type="ECO:0000256" key="2">
    <source>
        <dbReference type="ARBA" id="ARBA00022840"/>
    </source>
</evidence>
<evidence type="ECO:0000256" key="1">
    <source>
        <dbReference type="ARBA" id="ARBA00022741"/>
    </source>
</evidence>
<name>A0A9N9IPD7_9GLOM</name>
<feature type="non-terminal residue" evidence="3">
    <location>
        <position position="97"/>
    </location>
</feature>
<dbReference type="Proteomes" id="UP000789570">
    <property type="component" value="Unassembled WGS sequence"/>
</dbReference>
<comment type="caution">
    <text evidence="3">The sequence shown here is derived from an EMBL/GenBank/DDBJ whole genome shotgun (WGS) entry which is preliminary data.</text>
</comment>
<keyword evidence="4" id="KW-1185">Reference proteome</keyword>
<dbReference type="SUPFAM" id="SSF100934">
    <property type="entry name" value="Heat shock protein 70kD (HSP70), C-terminal subdomain"/>
    <property type="match status" value="1"/>
</dbReference>
<reference evidence="3" key="1">
    <citation type="submission" date="2021-06" db="EMBL/GenBank/DDBJ databases">
        <authorList>
            <person name="Kallberg Y."/>
            <person name="Tangrot J."/>
            <person name="Rosling A."/>
        </authorList>
    </citation>
    <scope>NUCLEOTIDE SEQUENCE</scope>
    <source>
        <strain evidence="3">UK204</strain>
    </source>
</reference>
<organism evidence="3 4">
    <name type="scientific">Funneliformis caledonium</name>
    <dbReference type="NCBI Taxonomy" id="1117310"/>
    <lineage>
        <taxon>Eukaryota</taxon>
        <taxon>Fungi</taxon>
        <taxon>Fungi incertae sedis</taxon>
        <taxon>Mucoromycota</taxon>
        <taxon>Glomeromycotina</taxon>
        <taxon>Glomeromycetes</taxon>
        <taxon>Glomerales</taxon>
        <taxon>Glomeraceae</taxon>
        <taxon>Funneliformis</taxon>
    </lineage>
</organism>
<gene>
    <name evidence="3" type="ORF">FCALED_LOCUS15775</name>
</gene>
<evidence type="ECO:0000313" key="3">
    <source>
        <dbReference type="EMBL" id="CAG8743214.1"/>
    </source>
</evidence>
<dbReference type="Pfam" id="PF00012">
    <property type="entry name" value="HSP70"/>
    <property type="match status" value="1"/>
</dbReference>
<evidence type="ECO:0000313" key="4">
    <source>
        <dbReference type="Proteomes" id="UP000789570"/>
    </source>
</evidence>
<dbReference type="AlphaFoldDB" id="A0A9N9IPD7"/>
<protein>
    <submittedName>
        <fullName evidence="3">6236_t:CDS:1</fullName>
    </submittedName>
</protein>
<dbReference type="InterPro" id="IPR029048">
    <property type="entry name" value="HSP70_C_sf"/>
</dbReference>
<dbReference type="InterPro" id="IPR013126">
    <property type="entry name" value="Hsp_70_fam"/>
</dbReference>
<keyword evidence="1" id="KW-0547">Nucleotide-binding</keyword>
<sequence>AESEKYREDDKKVTQRILARNELESYAFNLRNKLDDENFPINKLKDAIQKSITWLEKNQEASKEEYDYKQESLEKIANPIMRLFHGFSPDGFPDDYD</sequence>
<dbReference type="OrthoDB" id="2435408at2759"/>
<dbReference type="Gene3D" id="1.20.1270.10">
    <property type="match status" value="1"/>
</dbReference>